<dbReference type="EMBL" id="CP045121">
    <property type="protein sequence ID" value="QIN77248.1"/>
    <property type="molecule type" value="Genomic_DNA"/>
</dbReference>
<dbReference type="KEGG" id="rmar:GBA65_00515"/>
<evidence type="ECO:0000313" key="3">
    <source>
        <dbReference type="Proteomes" id="UP000502706"/>
    </source>
</evidence>
<feature type="transmembrane region" description="Helical" evidence="1">
    <location>
        <begin position="35"/>
        <end position="54"/>
    </location>
</feature>
<keyword evidence="1" id="KW-1133">Transmembrane helix</keyword>
<proteinExistence type="predicted"/>
<name>A0A6G8PRY4_9ACTN</name>
<evidence type="ECO:0000256" key="1">
    <source>
        <dbReference type="SAM" id="Phobius"/>
    </source>
</evidence>
<accession>A0A6G8PRY4</accession>
<dbReference type="Proteomes" id="UP000502706">
    <property type="component" value="Chromosome"/>
</dbReference>
<keyword evidence="1" id="KW-0812">Transmembrane</keyword>
<organism evidence="2 3">
    <name type="scientific">Rubrobacter marinus</name>
    <dbReference type="NCBI Taxonomy" id="2653852"/>
    <lineage>
        <taxon>Bacteria</taxon>
        <taxon>Bacillati</taxon>
        <taxon>Actinomycetota</taxon>
        <taxon>Rubrobacteria</taxon>
        <taxon>Rubrobacterales</taxon>
        <taxon>Rubrobacteraceae</taxon>
        <taxon>Rubrobacter</taxon>
    </lineage>
</organism>
<sequence length="68" mass="7130">MLWLPLAPIVAVPYGLYVAAVAVKEVLFIGWKRAAAAALIPLGAVLLILLLLTGPDEARELLVNPPGS</sequence>
<feature type="transmembrane region" description="Helical" evidence="1">
    <location>
        <begin position="6"/>
        <end position="23"/>
    </location>
</feature>
<evidence type="ECO:0000313" key="2">
    <source>
        <dbReference type="EMBL" id="QIN77248.1"/>
    </source>
</evidence>
<keyword evidence="1" id="KW-0472">Membrane</keyword>
<gene>
    <name evidence="2" type="ORF">GBA65_00515</name>
</gene>
<dbReference type="AlphaFoldDB" id="A0A6G8PRY4"/>
<protein>
    <submittedName>
        <fullName evidence="2">Uncharacterized protein</fullName>
    </submittedName>
</protein>
<keyword evidence="3" id="KW-1185">Reference proteome</keyword>
<reference evidence="2 3" key="1">
    <citation type="submission" date="2019-10" db="EMBL/GenBank/DDBJ databases">
        <title>Rubrobacter sp nov SCSIO 52915 isolated from a deep-sea sediment in the South China Sea.</title>
        <authorList>
            <person name="Chen R.W."/>
        </authorList>
    </citation>
    <scope>NUCLEOTIDE SEQUENCE [LARGE SCALE GENOMIC DNA]</scope>
    <source>
        <strain evidence="2 3">SCSIO 52915</strain>
    </source>
</reference>